<proteinExistence type="predicted"/>
<dbReference type="Pfam" id="PF00781">
    <property type="entry name" value="DAGK_cat"/>
    <property type="match status" value="1"/>
</dbReference>
<sequence length="496" mass="52842">MNRRPRRRARGIEQITRGLGTLDRELFEAIAETDTPLLDAVMPPLTRAADNSKLWFAVAATLMASGNKSAQRGATRGVVTLAATSLVTNQVAKRIRRRPRPGYELVPLVRQVRRRPTSNSFPSGHSASAAAFAVGVGLENPMLGFGLALLAGLVGLSRVATGAHYPGDVVAGFGIGAGLAVLGGRLVPPIVDTALPKTEPLRVPAPERPDGAGVVLVINPESGSGTGARVVDEVREALPKVDIRELGPDDDPAEVLRDAAARAEVLAVGGGDGTVAAAAGVAIEAGLPLAVFPAGTFNHFAKDIGCDTVAKTVDAIRRGSVACVDLVCLNESQMVLNTASIGAYPAFVQQREKLEKRIGKPLAGLYAMLHTLRHDEPVRIAYDNKTLLTSLFFLGNSLYLPTGFAPSRRTRMDDGLIDVRMLEAGRRWSRTRILAALALGRLERSPLYHELQVPEFAFRAVDGPTVIACDGEVGDEYEKASFSAKYRVLPVFRPCD</sequence>
<feature type="domain" description="DAGKc" evidence="7">
    <location>
        <begin position="209"/>
        <end position="332"/>
    </location>
</feature>
<dbReference type="GO" id="GO:0005886">
    <property type="term" value="C:plasma membrane"/>
    <property type="evidence" value="ECO:0007669"/>
    <property type="project" value="UniProtKB-SubCell"/>
</dbReference>
<keyword evidence="2" id="KW-1003">Cell membrane</keyword>
<keyword evidence="9" id="KW-1185">Reference proteome</keyword>
<dbReference type="InterPro" id="IPR017438">
    <property type="entry name" value="ATP-NAD_kinase_N"/>
</dbReference>
<dbReference type="Gene3D" id="1.20.144.10">
    <property type="entry name" value="Phosphatidic acid phosphatase type 2/haloperoxidase"/>
    <property type="match status" value="1"/>
</dbReference>
<dbReference type="EMBL" id="MVIJ01000026">
    <property type="protein sequence ID" value="ORB72862.1"/>
    <property type="molecule type" value="Genomic_DNA"/>
</dbReference>
<protein>
    <submittedName>
        <fullName evidence="8">Phosphoesterase</fullName>
    </submittedName>
</protein>
<dbReference type="PROSITE" id="PS50146">
    <property type="entry name" value="DAGK"/>
    <property type="match status" value="1"/>
</dbReference>
<dbReference type="InterPro" id="IPR016064">
    <property type="entry name" value="NAD/diacylglycerol_kinase_sf"/>
</dbReference>
<accession>A0A1X0KCI3</accession>
<dbReference type="GO" id="GO:0016787">
    <property type="term" value="F:hydrolase activity"/>
    <property type="evidence" value="ECO:0007669"/>
    <property type="project" value="UniProtKB-KW"/>
</dbReference>
<reference evidence="8 9" key="1">
    <citation type="submission" date="2017-02" db="EMBL/GenBank/DDBJ databases">
        <title>The new phylogeny of genus Mycobacterium.</title>
        <authorList>
            <person name="Tortoli E."/>
            <person name="Trovato A."/>
            <person name="Cirillo D.M."/>
        </authorList>
    </citation>
    <scope>NUCLEOTIDE SEQUENCE [LARGE SCALE GENOMIC DNA]</scope>
    <source>
        <strain evidence="8 9">DSM 43992</strain>
    </source>
</reference>
<dbReference type="Gene3D" id="2.60.200.40">
    <property type="match status" value="1"/>
</dbReference>
<dbReference type="SUPFAM" id="SSF48317">
    <property type="entry name" value="Acid phosphatase/Vanadium-dependent haloperoxidase"/>
    <property type="match status" value="1"/>
</dbReference>
<dbReference type="RefSeq" id="WP_083178328.1">
    <property type="nucleotide sequence ID" value="NZ_MVIJ01000026.1"/>
</dbReference>
<dbReference type="Proteomes" id="UP000192601">
    <property type="component" value="Unassembled WGS sequence"/>
</dbReference>
<dbReference type="STRING" id="1783.BST44_17225"/>
<dbReference type="SMART" id="SM00014">
    <property type="entry name" value="acidPPc"/>
    <property type="match status" value="1"/>
</dbReference>
<evidence type="ECO:0000256" key="1">
    <source>
        <dbReference type="ARBA" id="ARBA00004651"/>
    </source>
</evidence>
<keyword evidence="4" id="KW-0378">Hydrolase</keyword>
<keyword evidence="5" id="KW-1133">Transmembrane helix</keyword>
<evidence type="ECO:0000256" key="5">
    <source>
        <dbReference type="ARBA" id="ARBA00022989"/>
    </source>
</evidence>
<evidence type="ECO:0000256" key="6">
    <source>
        <dbReference type="ARBA" id="ARBA00023136"/>
    </source>
</evidence>
<comment type="caution">
    <text evidence="8">The sequence shown here is derived from an EMBL/GenBank/DDBJ whole genome shotgun (WGS) entry which is preliminary data.</text>
</comment>
<keyword evidence="6" id="KW-0472">Membrane</keyword>
<dbReference type="InterPro" id="IPR036938">
    <property type="entry name" value="PAP2/HPO_sf"/>
</dbReference>
<dbReference type="PANTHER" id="PTHR14969">
    <property type="entry name" value="SPHINGOSINE-1-PHOSPHATE PHOSPHOHYDROLASE"/>
    <property type="match status" value="1"/>
</dbReference>
<dbReference type="PANTHER" id="PTHR14969:SF62">
    <property type="entry name" value="DECAPRENYLPHOSPHORYL-5-PHOSPHORIBOSE PHOSPHATASE RV3807C-RELATED"/>
    <property type="match status" value="1"/>
</dbReference>
<name>A0A1X0KCI3_MYCSC</name>
<organism evidence="8 9">
    <name type="scientific">Mycobacterium scrofulaceum</name>
    <dbReference type="NCBI Taxonomy" id="1783"/>
    <lineage>
        <taxon>Bacteria</taxon>
        <taxon>Bacillati</taxon>
        <taxon>Actinomycetota</taxon>
        <taxon>Actinomycetes</taxon>
        <taxon>Mycobacteriales</taxon>
        <taxon>Mycobacteriaceae</taxon>
        <taxon>Mycobacterium</taxon>
    </lineage>
</organism>
<dbReference type="InterPro" id="IPR000326">
    <property type="entry name" value="PAP2/HPO"/>
</dbReference>
<comment type="subcellular location">
    <subcellularLocation>
        <location evidence="1">Cell membrane</location>
        <topology evidence="1">Multi-pass membrane protein</topology>
    </subcellularLocation>
</comment>
<dbReference type="Pfam" id="PF01569">
    <property type="entry name" value="PAP2"/>
    <property type="match status" value="1"/>
</dbReference>
<gene>
    <name evidence="8" type="ORF">BST44_17225</name>
</gene>
<dbReference type="CDD" id="cd01610">
    <property type="entry name" value="PAP2_like"/>
    <property type="match status" value="1"/>
</dbReference>
<evidence type="ECO:0000256" key="2">
    <source>
        <dbReference type="ARBA" id="ARBA00022475"/>
    </source>
</evidence>
<evidence type="ECO:0000313" key="9">
    <source>
        <dbReference type="Proteomes" id="UP000192601"/>
    </source>
</evidence>
<evidence type="ECO:0000259" key="7">
    <source>
        <dbReference type="PROSITE" id="PS50146"/>
    </source>
</evidence>
<dbReference type="SUPFAM" id="SSF111331">
    <property type="entry name" value="NAD kinase/diacylglycerol kinase-like"/>
    <property type="match status" value="1"/>
</dbReference>
<dbReference type="OrthoDB" id="5242960at2"/>
<dbReference type="GO" id="GO:0016301">
    <property type="term" value="F:kinase activity"/>
    <property type="evidence" value="ECO:0007669"/>
    <property type="project" value="InterPro"/>
</dbReference>
<evidence type="ECO:0000256" key="4">
    <source>
        <dbReference type="ARBA" id="ARBA00022801"/>
    </source>
</evidence>
<dbReference type="Gene3D" id="3.40.50.10330">
    <property type="entry name" value="Probable inorganic polyphosphate/atp-NAD kinase, domain 1"/>
    <property type="match status" value="1"/>
</dbReference>
<dbReference type="SMART" id="SM00046">
    <property type="entry name" value="DAGKc"/>
    <property type="match status" value="1"/>
</dbReference>
<keyword evidence="3" id="KW-0812">Transmembrane</keyword>
<evidence type="ECO:0000313" key="8">
    <source>
        <dbReference type="EMBL" id="ORB72862.1"/>
    </source>
</evidence>
<evidence type="ECO:0000256" key="3">
    <source>
        <dbReference type="ARBA" id="ARBA00022692"/>
    </source>
</evidence>
<dbReference type="InterPro" id="IPR001206">
    <property type="entry name" value="Diacylglycerol_kinase_cat_dom"/>
</dbReference>
<dbReference type="AlphaFoldDB" id="A0A1X0KCI3"/>